<evidence type="ECO:0000313" key="1">
    <source>
        <dbReference type="EMBL" id="MFC5008253.1"/>
    </source>
</evidence>
<name>A0ABV9WMM2_9ACTN</name>
<dbReference type="Proteomes" id="UP001595912">
    <property type="component" value="Unassembled WGS sequence"/>
</dbReference>
<proteinExistence type="predicted"/>
<protein>
    <recommendedName>
        <fullName evidence="3">Aminoglycoside phosphotransferase domain-containing protein</fullName>
    </recommendedName>
</protein>
<comment type="caution">
    <text evidence="1">The sequence shown here is derived from an EMBL/GenBank/DDBJ whole genome shotgun (WGS) entry which is preliminary data.</text>
</comment>
<reference evidence="2" key="1">
    <citation type="journal article" date="2019" name="Int. J. Syst. Evol. Microbiol.">
        <title>The Global Catalogue of Microorganisms (GCM) 10K type strain sequencing project: providing services to taxonomists for standard genome sequencing and annotation.</title>
        <authorList>
            <consortium name="The Broad Institute Genomics Platform"/>
            <consortium name="The Broad Institute Genome Sequencing Center for Infectious Disease"/>
            <person name="Wu L."/>
            <person name="Ma J."/>
        </authorList>
    </citation>
    <scope>NUCLEOTIDE SEQUENCE [LARGE SCALE GENOMIC DNA]</scope>
    <source>
        <strain evidence="2">CGMCC 4.7152</strain>
    </source>
</reference>
<organism evidence="1 2">
    <name type="scientific">Dactylosporangium cerinum</name>
    <dbReference type="NCBI Taxonomy" id="1434730"/>
    <lineage>
        <taxon>Bacteria</taxon>
        <taxon>Bacillati</taxon>
        <taxon>Actinomycetota</taxon>
        <taxon>Actinomycetes</taxon>
        <taxon>Micromonosporales</taxon>
        <taxon>Micromonosporaceae</taxon>
        <taxon>Dactylosporangium</taxon>
    </lineage>
</organism>
<accession>A0ABV9WMM2</accession>
<sequence length="487" mass="52455">MSLDLSLLVGNTNVRHLETTLKIDHRRLDLQALLTEGRTAAKVGHAMLSATPRAATQDAVACVVKYLPPGRDSVDEADRHSDAFKAGEEFQPQLSQMLAGRAPIVLADGGILMFYADAGSRTALSLHYSDDLVDLCRSVAAGVLGTWNPGFGYRPESASALLLDMLGGRLNPGRPLHTWLARRPELGPATLWTTVAGGARMINPHALAAGAFDPVTVSTLTGRTHGDLHLSNIVLHDEWSTSAPDRYKLIDLGGYEPDGPVARDPAHLVLSVVARHLPDLRDDARIALAEALVHPRGRTRLPAEIRDVARVMFAAGEVRADSKGRAKDWRQQWLLGYVAGGLSFAARDLPGDGAQQWFFDLAARAATAFLDAVGALPAEPKVIPAQRDGAVADAAAAAVVSTSLSEVIGTTERGPWNRLFNGLMPPALPGDGRDIQARVTAAEVEAFVAWCAREDRWDRLIEVLEKMRYGEEPLDRLRAAIGATFSR</sequence>
<dbReference type="RefSeq" id="WP_380128909.1">
    <property type="nucleotide sequence ID" value="NZ_JBHSIU010000130.1"/>
</dbReference>
<dbReference type="EMBL" id="JBHSIU010000130">
    <property type="protein sequence ID" value="MFC5008253.1"/>
    <property type="molecule type" value="Genomic_DNA"/>
</dbReference>
<keyword evidence="2" id="KW-1185">Reference proteome</keyword>
<evidence type="ECO:0000313" key="2">
    <source>
        <dbReference type="Proteomes" id="UP001595912"/>
    </source>
</evidence>
<evidence type="ECO:0008006" key="3">
    <source>
        <dbReference type="Google" id="ProtNLM"/>
    </source>
</evidence>
<gene>
    <name evidence="1" type="ORF">ACFPIJ_61880</name>
</gene>